<evidence type="ECO:0000256" key="8">
    <source>
        <dbReference type="SAM" id="Phobius"/>
    </source>
</evidence>
<evidence type="ECO:0000256" key="3">
    <source>
        <dbReference type="ARBA" id="ARBA00022448"/>
    </source>
</evidence>
<keyword evidence="10" id="KW-1185">Reference proteome</keyword>
<evidence type="ECO:0000256" key="1">
    <source>
        <dbReference type="ARBA" id="ARBA00004141"/>
    </source>
</evidence>
<dbReference type="RefSeq" id="WP_066379623.1">
    <property type="nucleotide sequence ID" value="NZ_LTAZ01000002.1"/>
</dbReference>
<protein>
    <submittedName>
        <fullName evidence="9">Sodium/panthothenate symporter</fullName>
    </submittedName>
</protein>
<feature type="transmembrane region" description="Helical" evidence="8">
    <location>
        <begin position="414"/>
        <end position="432"/>
    </location>
</feature>
<feature type="transmembrane region" description="Helical" evidence="8">
    <location>
        <begin position="452"/>
        <end position="471"/>
    </location>
</feature>
<dbReference type="Proteomes" id="UP000075321">
    <property type="component" value="Unassembled WGS sequence"/>
</dbReference>
<feature type="transmembrane region" description="Helical" evidence="8">
    <location>
        <begin position="267"/>
        <end position="294"/>
    </location>
</feature>
<sequence length="496" mass="50956">MVSSMGAIALVVVTVAATTAVGLWYTRGTDSIEEFISARDSVGTRTLVATLLASNMGGWILFSPAEAGAAFGGVTAVAGYALGSAAASLVYVVVGPRIRRLIPEGHTLTEYAFVRYGPAMYAYVLLVSVAFMFVSLAANMTGIVGVLSLVAGVPAWQTAGLVGGFVLLYTAYGGLRASIFTDTVQLLVVLPLLGVVFAVTLFTLGGPGPIGRTVATTDPTLLDPGFVPGLLFGVYIVVAIAGAELLNQSWWQRVYAAEDGETVRRSFAISGLTVVPVVLVAGLFGVVAAGFGLLEGPGDASVALFVLVLETLPEWVGLVVVLLAVLLVMSTADTLFNAIASVVTADLPRLLDSPSERSLTLAARLTTVAVALGAIVIGARAYSVLALFLTADLFAVAAAVPLIYGLYSMRANEYGMLAASVAGLLVGLAYLPTTHGALSALVPLPDPSFLRAFLGAAAVSAGLAVLSARLTDTRFDPGVLSREIGLLGSDHAVDDD</sequence>
<evidence type="ECO:0000256" key="5">
    <source>
        <dbReference type="ARBA" id="ARBA00022989"/>
    </source>
</evidence>
<dbReference type="PANTHER" id="PTHR48086">
    <property type="entry name" value="SODIUM/PROLINE SYMPORTER-RELATED"/>
    <property type="match status" value="1"/>
</dbReference>
<dbReference type="InterPro" id="IPR038377">
    <property type="entry name" value="Na/Glc_symporter_sf"/>
</dbReference>
<keyword evidence="6 8" id="KW-0472">Membrane</keyword>
<feature type="transmembrane region" description="Helical" evidence="8">
    <location>
        <begin position="184"/>
        <end position="205"/>
    </location>
</feature>
<evidence type="ECO:0000256" key="7">
    <source>
        <dbReference type="RuleBase" id="RU362091"/>
    </source>
</evidence>
<feature type="transmembrane region" description="Helical" evidence="8">
    <location>
        <begin position="314"/>
        <end position="340"/>
    </location>
</feature>
<keyword evidence="4 8" id="KW-0812">Transmembrane</keyword>
<dbReference type="InterPro" id="IPR050277">
    <property type="entry name" value="Sodium:Solute_Symporter"/>
</dbReference>
<reference evidence="9 10" key="1">
    <citation type="submission" date="2016-02" db="EMBL/GenBank/DDBJ databases">
        <title>Genome sequence of Halalkalicoccus paucihalophilus DSM 24557.</title>
        <authorList>
            <person name="Poehlein A."/>
            <person name="Daniel R."/>
        </authorList>
    </citation>
    <scope>NUCLEOTIDE SEQUENCE [LARGE SCALE GENOMIC DNA]</scope>
    <source>
        <strain evidence="9 10">DSM 24557</strain>
    </source>
</reference>
<dbReference type="GO" id="GO:0015606">
    <property type="term" value="F:spermidine transmembrane transporter activity"/>
    <property type="evidence" value="ECO:0007669"/>
    <property type="project" value="TreeGrafter"/>
</dbReference>
<dbReference type="Gene3D" id="1.20.1730.10">
    <property type="entry name" value="Sodium/glucose cotransporter"/>
    <property type="match status" value="1"/>
</dbReference>
<dbReference type="GO" id="GO:0005886">
    <property type="term" value="C:plasma membrane"/>
    <property type="evidence" value="ECO:0007669"/>
    <property type="project" value="TreeGrafter"/>
</dbReference>
<evidence type="ECO:0000256" key="6">
    <source>
        <dbReference type="ARBA" id="ARBA00023136"/>
    </source>
</evidence>
<evidence type="ECO:0000256" key="2">
    <source>
        <dbReference type="ARBA" id="ARBA00006434"/>
    </source>
</evidence>
<feature type="transmembrane region" description="Helical" evidence="8">
    <location>
        <begin position="153"/>
        <end position="172"/>
    </location>
</feature>
<dbReference type="PANTHER" id="PTHR48086:SF10">
    <property type="entry name" value="AGR155CP"/>
    <property type="match status" value="1"/>
</dbReference>
<feature type="transmembrane region" description="Helical" evidence="8">
    <location>
        <begin position="68"/>
        <end position="94"/>
    </location>
</feature>
<comment type="similarity">
    <text evidence="2 7">Belongs to the sodium:solute symporter (SSF) (TC 2.A.21) family.</text>
</comment>
<keyword evidence="5 8" id="KW-1133">Transmembrane helix</keyword>
<feature type="transmembrane region" description="Helical" evidence="8">
    <location>
        <begin position="225"/>
        <end position="246"/>
    </location>
</feature>
<dbReference type="InterPro" id="IPR001734">
    <property type="entry name" value="Na/solute_symporter"/>
</dbReference>
<comment type="caution">
    <text evidence="9">The sequence shown here is derived from an EMBL/GenBank/DDBJ whole genome shotgun (WGS) entry which is preliminary data.</text>
</comment>
<evidence type="ECO:0000256" key="4">
    <source>
        <dbReference type="ARBA" id="ARBA00022692"/>
    </source>
</evidence>
<dbReference type="PATRIC" id="fig|1008153.3.peg.713"/>
<accession>A0A151AHW3</accession>
<dbReference type="OrthoDB" id="9779at2157"/>
<dbReference type="AlphaFoldDB" id="A0A151AHW3"/>
<gene>
    <name evidence="9" type="ORF">HAPAU_07110</name>
</gene>
<feature type="transmembrane region" description="Helical" evidence="8">
    <location>
        <begin position="361"/>
        <end position="379"/>
    </location>
</feature>
<comment type="subcellular location">
    <subcellularLocation>
        <location evidence="1">Membrane</location>
        <topology evidence="1">Multi-pass membrane protein</topology>
    </subcellularLocation>
</comment>
<evidence type="ECO:0000313" key="10">
    <source>
        <dbReference type="Proteomes" id="UP000075321"/>
    </source>
</evidence>
<feature type="transmembrane region" description="Helical" evidence="8">
    <location>
        <begin position="385"/>
        <end position="407"/>
    </location>
</feature>
<feature type="transmembrane region" description="Helical" evidence="8">
    <location>
        <begin position="121"/>
        <end position="147"/>
    </location>
</feature>
<proteinExistence type="inferred from homology"/>
<dbReference type="PROSITE" id="PS50283">
    <property type="entry name" value="NA_SOLUT_SYMP_3"/>
    <property type="match status" value="1"/>
</dbReference>
<feature type="transmembrane region" description="Helical" evidence="8">
    <location>
        <begin position="46"/>
        <end position="62"/>
    </location>
</feature>
<organism evidence="9 10">
    <name type="scientific">Halalkalicoccus paucihalophilus</name>
    <dbReference type="NCBI Taxonomy" id="1008153"/>
    <lineage>
        <taxon>Archaea</taxon>
        <taxon>Methanobacteriati</taxon>
        <taxon>Methanobacteriota</taxon>
        <taxon>Stenosarchaea group</taxon>
        <taxon>Halobacteria</taxon>
        <taxon>Halobacteriales</taxon>
        <taxon>Halococcaceae</taxon>
        <taxon>Halalkalicoccus</taxon>
    </lineage>
</organism>
<evidence type="ECO:0000313" key="9">
    <source>
        <dbReference type="EMBL" id="KYH27258.1"/>
    </source>
</evidence>
<dbReference type="EMBL" id="LTAZ01000002">
    <property type="protein sequence ID" value="KYH27258.1"/>
    <property type="molecule type" value="Genomic_DNA"/>
</dbReference>
<keyword evidence="3" id="KW-0813">Transport</keyword>
<dbReference type="Pfam" id="PF00474">
    <property type="entry name" value="SSF"/>
    <property type="match status" value="1"/>
</dbReference>
<name>A0A151AHW3_9EURY</name>
<feature type="transmembrane region" description="Helical" evidence="8">
    <location>
        <begin position="6"/>
        <end position="25"/>
    </location>
</feature>